<dbReference type="PROSITE" id="PS50968">
    <property type="entry name" value="BIOTINYL_LIPOYL"/>
    <property type="match status" value="1"/>
</dbReference>
<protein>
    <submittedName>
        <fullName evidence="3">Biotin carboxyl carrier protein</fullName>
    </submittedName>
</protein>
<dbReference type="FunFam" id="2.40.50.100:FF:000003">
    <property type="entry name" value="Acetyl-CoA carboxylase biotin carboxyl carrier protein"/>
    <property type="match status" value="1"/>
</dbReference>
<keyword evidence="4" id="KW-1185">Reference proteome</keyword>
<comment type="caution">
    <text evidence="3">The sequence shown here is derived from an EMBL/GenBank/DDBJ whole genome shotgun (WGS) entry which is preliminary data.</text>
</comment>
<name>A0A328WU05_9FLAO</name>
<dbReference type="PANTHER" id="PTHR45266:SF3">
    <property type="entry name" value="OXALOACETATE DECARBOXYLASE ALPHA CHAIN"/>
    <property type="match status" value="1"/>
</dbReference>
<dbReference type="SUPFAM" id="SSF51230">
    <property type="entry name" value="Single hybrid motif"/>
    <property type="match status" value="1"/>
</dbReference>
<dbReference type="InterPro" id="IPR050709">
    <property type="entry name" value="Biotin_Carboxyl_Carrier/Decarb"/>
</dbReference>
<reference evidence="3 4" key="1">
    <citation type="submission" date="2018-06" db="EMBL/GenBank/DDBJ databases">
        <title>Genomic Encyclopedia of Type Strains, Phase III (KMG-III): the genomes of soil and plant-associated and newly described type strains.</title>
        <authorList>
            <person name="Whitman W."/>
        </authorList>
    </citation>
    <scope>NUCLEOTIDE SEQUENCE [LARGE SCALE GENOMIC DNA]</scope>
    <source>
        <strain evidence="3 4">CGMCC 1.12504</strain>
    </source>
</reference>
<dbReference type="AlphaFoldDB" id="A0A328WU05"/>
<accession>A0A328WU05</accession>
<dbReference type="Proteomes" id="UP000249518">
    <property type="component" value="Unassembled WGS sequence"/>
</dbReference>
<organism evidence="3 4">
    <name type="scientific">Flavobacterium lacus</name>
    <dbReference type="NCBI Taxonomy" id="1353778"/>
    <lineage>
        <taxon>Bacteria</taxon>
        <taxon>Pseudomonadati</taxon>
        <taxon>Bacteroidota</taxon>
        <taxon>Flavobacteriia</taxon>
        <taxon>Flavobacteriales</taxon>
        <taxon>Flavobacteriaceae</taxon>
        <taxon>Flavobacterium</taxon>
    </lineage>
</organism>
<dbReference type="OrthoDB" id="9812676at2"/>
<sequence length="146" mass="15671">MKKFNFKINGNRYEVVIDNLEEDVAHVQVNGTAYTVELEKKSSVTKTPKIVRSVAVPSTDSSETIAKTSHPAAPKGGGTIKSPLPGVILKLHVKVGDTVSISQELLTLEAMKMENSIPADKTGVVEAIHFTPGDAVMEGDILMTIK</sequence>
<dbReference type="InterPro" id="IPR000089">
    <property type="entry name" value="Biotin_lipoyl"/>
</dbReference>
<feature type="domain" description="Lipoyl-binding" evidence="2">
    <location>
        <begin position="65"/>
        <end position="146"/>
    </location>
</feature>
<dbReference type="Gene3D" id="2.40.50.100">
    <property type="match status" value="1"/>
</dbReference>
<evidence type="ECO:0000313" key="4">
    <source>
        <dbReference type="Proteomes" id="UP000249518"/>
    </source>
</evidence>
<dbReference type="PANTHER" id="PTHR45266">
    <property type="entry name" value="OXALOACETATE DECARBOXYLASE ALPHA CHAIN"/>
    <property type="match status" value="1"/>
</dbReference>
<evidence type="ECO:0000259" key="2">
    <source>
        <dbReference type="PROSITE" id="PS50968"/>
    </source>
</evidence>
<dbReference type="InterPro" id="IPR011053">
    <property type="entry name" value="Single_hybrid_motif"/>
</dbReference>
<evidence type="ECO:0000313" key="3">
    <source>
        <dbReference type="EMBL" id="RAR47334.1"/>
    </source>
</evidence>
<evidence type="ECO:0000256" key="1">
    <source>
        <dbReference type="ARBA" id="ARBA00023267"/>
    </source>
</evidence>
<dbReference type="RefSeq" id="WP_112086346.1">
    <property type="nucleotide sequence ID" value="NZ_QLSV01000009.1"/>
</dbReference>
<proteinExistence type="predicted"/>
<dbReference type="CDD" id="cd06850">
    <property type="entry name" value="biotinyl_domain"/>
    <property type="match status" value="1"/>
</dbReference>
<dbReference type="EMBL" id="QLSV01000009">
    <property type="protein sequence ID" value="RAR47334.1"/>
    <property type="molecule type" value="Genomic_DNA"/>
</dbReference>
<gene>
    <name evidence="3" type="ORF">B0I10_1097</name>
</gene>
<dbReference type="Pfam" id="PF00364">
    <property type="entry name" value="Biotin_lipoyl"/>
    <property type="match status" value="1"/>
</dbReference>
<keyword evidence="1" id="KW-0092">Biotin</keyword>